<evidence type="ECO:0000256" key="1">
    <source>
        <dbReference type="SAM" id="Phobius"/>
    </source>
</evidence>
<feature type="transmembrane region" description="Helical" evidence="1">
    <location>
        <begin position="355"/>
        <end position="376"/>
    </location>
</feature>
<reference evidence="2" key="2">
    <citation type="submission" date="2021-04" db="EMBL/GenBank/DDBJ databases">
        <authorList>
            <person name="Gilroy R."/>
        </authorList>
    </citation>
    <scope>NUCLEOTIDE SEQUENCE</scope>
    <source>
        <strain evidence="2">G4-2901</strain>
    </source>
</reference>
<feature type="transmembrane region" description="Helical" evidence="1">
    <location>
        <begin position="388"/>
        <end position="408"/>
    </location>
</feature>
<dbReference type="EMBL" id="JAHLFW010000108">
    <property type="protein sequence ID" value="MBU3839161.1"/>
    <property type="molecule type" value="Genomic_DNA"/>
</dbReference>
<keyword evidence="1" id="KW-0812">Transmembrane</keyword>
<protein>
    <submittedName>
        <fullName evidence="2">DUF4857 domain-containing protein</fullName>
    </submittedName>
</protein>
<proteinExistence type="predicted"/>
<gene>
    <name evidence="2" type="ORF">H9777_12800</name>
</gene>
<dbReference type="InterPro" id="IPR032333">
    <property type="entry name" value="DUF4857"/>
</dbReference>
<dbReference type="AlphaFoldDB" id="A0A948WYH6"/>
<comment type="caution">
    <text evidence="2">The sequence shown here is derived from an EMBL/GenBank/DDBJ whole genome shotgun (WGS) entry which is preliminary data.</text>
</comment>
<evidence type="ECO:0000313" key="2">
    <source>
        <dbReference type="EMBL" id="MBU3839161.1"/>
    </source>
</evidence>
<sequence>MRFKNIIYVAILVLTTVITSWSIPVLVKKIVYESNGYPLMYYSSRLKELCIIDFREMKDAFRDVKGNVYPRSQYDSLLPLMNYRQLAMNGNLPDSLEGYAMDVKVLRSKQVVYRFRPSDVYSPQPKMGVLLEAMPKRGSLSLPGDYFRMNDNEMVFVNAETNSVNDAKSKMFTDELLKKGFEFPAKAFWGNPTVRKAYEEGYFCLDSNGELFHVKMVNGRPFVKNTGVSKQVDVKWFVMREVSDKRFYGYLFGQNGELGIVESNEDGGYRFVRMDVRPVDIAKDDITIMGNLLYWTVRIYNSESMDCYGLKTSTLESLTTYHQEKETGTWDKVADIVFPVILSPSSPDNAYIGCYVLHFSALAWILSVILALLVFVFMRKRLALQKNLLVSAVVALTGITGVIAFVLLPKNRFE</sequence>
<reference evidence="2" key="1">
    <citation type="journal article" date="2021" name="PeerJ">
        <title>Extensive microbial diversity within the chicken gut microbiome revealed by metagenomics and culture.</title>
        <authorList>
            <person name="Gilroy R."/>
            <person name="Ravi A."/>
            <person name="Getino M."/>
            <person name="Pursley I."/>
            <person name="Horton D.L."/>
            <person name="Alikhan N.F."/>
            <person name="Baker D."/>
            <person name="Gharbi K."/>
            <person name="Hall N."/>
            <person name="Watson M."/>
            <person name="Adriaenssens E.M."/>
            <person name="Foster-Nyarko E."/>
            <person name="Jarju S."/>
            <person name="Secka A."/>
            <person name="Antonio M."/>
            <person name="Oren A."/>
            <person name="Chaudhuri R.R."/>
            <person name="La Ragione R."/>
            <person name="Hildebrand F."/>
            <person name="Pallen M.J."/>
        </authorList>
    </citation>
    <scope>NUCLEOTIDE SEQUENCE</scope>
    <source>
        <strain evidence="2">G4-2901</strain>
    </source>
</reference>
<keyword evidence="1" id="KW-1133">Transmembrane helix</keyword>
<organism evidence="2 3">
    <name type="scientific">Candidatus Phocaeicola faecigallinarum</name>
    <dbReference type="NCBI Taxonomy" id="2838732"/>
    <lineage>
        <taxon>Bacteria</taxon>
        <taxon>Pseudomonadati</taxon>
        <taxon>Bacteroidota</taxon>
        <taxon>Bacteroidia</taxon>
        <taxon>Bacteroidales</taxon>
        <taxon>Bacteroidaceae</taxon>
        <taxon>Phocaeicola</taxon>
    </lineage>
</organism>
<accession>A0A948WYH6</accession>
<name>A0A948WYH6_9BACT</name>
<evidence type="ECO:0000313" key="3">
    <source>
        <dbReference type="Proteomes" id="UP000783796"/>
    </source>
</evidence>
<dbReference type="Proteomes" id="UP000783796">
    <property type="component" value="Unassembled WGS sequence"/>
</dbReference>
<keyword evidence="1" id="KW-0472">Membrane</keyword>
<dbReference type="Pfam" id="PF16149">
    <property type="entry name" value="DUF4857"/>
    <property type="match status" value="1"/>
</dbReference>